<dbReference type="AlphaFoldDB" id="A0A3B4WXP5"/>
<dbReference type="Pfam" id="PF00487">
    <property type="entry name" value="FA_desaturase"/>
    <property type="match status" value="1"/>
</dbReference>
<keyword evidence="6" id="KW-0812">Transmembrane</keyword>
<dbReference type="InterPro" id="IPR005804">
    <property type="entry name" value="FA_desaturase_dom"/>
</dbReference>
<evidence type="ECO:0000256" key="6">
    <source>
        <dbReference type="ARBA" id="ARBA00022692"/>
    </source>
</evidence>
<evidence type="ECO:0000256" key="7">
    <source>
        <dbReference type="ARBA" id="ARBA00022723"/>
    </source>
</evidence>
<dbReference type="GO" id="GO:0016020">
    <property type="term" value="C:membrane"/>
    <property type="evidence" value="ECO:0007669"/>
    <property type="project" value="UniProtKB-SubCell"/>
</dbReference>
<evidence type="ECO:0000313" key="16">
    <source>
        <dbReference type="Ensembl" id="ENSSLDP00000009929.1"/>
    </source>
</evidence>
<evidence type="ECO:0000256" key="4">
    <source>
        <dbReference type="ARBA" id="ARBA00022516"/>
    </source>
</evidence>
<comment type="subcellular location">
    <subcellularLocation>
        <location evidence="1">Membrane</location>
        <topology evidence="1">Multi-pass membrane protein</topology>
    </subcellularLocation>
</comment>
<keyword evidence="7" id="KW-0479">Metal-binding</keyword>
<dbReference type="PANTHER" id="PTHR19353:SF30">
    <property type="entry name" value="DELTA 8-(E)-SPHINGOLIPID DESATURASE"/>
    <property type="match status" value="1"/>
</dbReference>
<evidence type="ECO:0000256" key="2">
    <source>
        <dbReference type="ARBA" id="ARBA00005189"/>
    </source>
</evidence>
<keyword evidence="8" id="KW-0276">Fatty acid metabolism</keyword>
<evidence type="ECO:0000256" key="9">
    <source>
        <dbReference type="ARBA" id="ARBA00022989"/>
    </source>
</evidence>
<evidence type="ECO:0000313" key="17">
    <source>
        <dbReference type="Proteomes" id="UP000261360"/>
    </source>
</evidence>
<keyword evidence="9" id="KW-1133">Transmembrane helix</keyword>
<evidence type="ECO:0000256" key="12">
    <source>
        <dbReference type="ARBA" id="ARBA00023098"/>
    </source>
</evidence>
<dbReference type="GO" id="GO:0046872">
    <property type="term" value="F:metal ion binding"/>
    <property type="evidence" value="ECO:0007669"/>
    <property type="project" value="UniProtKB-KW"/>
</dbReference>
<reference evidence="16" key="1">
    <citation type="submission" date="2025-08" db="UniProtKB">
        <authorList>
            <consortium name="Ensembl"/>
        </authorList>
    </citation>
    <scope>IDENTIFICATION</scope>
</reference>
<keyword evidence="17" id="KW-1185">Reference proteome</keyword>
<comment type="similarity">
    <text evidence="3">Belongs to the fatty acid desaturase type 1 family.</text>
</comment>
<dbReference type="InterPro" id="IPR012171">
    <property type="entry name" value="Fatty_acid_desaturase"/>
</dbReference>
<evidence type="ECO:0000256" key="11">
    <source>
        <dbReference type="ARBA" id="ARBA00023004"/>
    </source>
</evidence>
<keyword evidence="12" id="KW-0443">Lipid metabolism</keyword>
<keyword evidence="11" id="KW-0408">Iron</keyword>
<dbReference type="PANTHER" id="PTHR19353">
    <property type="entry name" value="FATTY ACID DESATURASE 2"/>
    <property type="match status" value="1"/>
</dbReference>
<comment type="pathway">
    <text evidence="2">Lipid metabolism.</text>
</comment>
<reference evidence="16" key="2">
    <citation type="submission" date="2025-09" db="UniProtKB">
        <authorList>
            <consortium name="Ensembl"/>
        </authorList>
    </citation>
    <scope>IDENTIFICATION</scope>
</reference>
<dbReference type="GeneTree" id="ENSGT00950000182990"/>
<name>A0A3B4WXP5_SERLL</name>
<dbReference type="Ensembl" id="ENSSLDT00000010284.1">
    <property type="protein sequence ID" value="ENSSLDP00000009929.1"/>
    <property type="gene ID" value="ENSSLDG00000007915.1"/>
</dbReference>
<organism evidence="16 17">
    <name type="scientific">Seriola lalandi dorsalis</name>
    <dbReference type="NCBI Taxonomy" id="1841481"/>
    <lineage>
        <taxon>Eukaryota</taxon>
        <taxon>Metazoa</taxon>
        <taxon>Chordata</taxon>
        <taxon>Craniata</taxon>
        <taxon>Vertebrata</taxon>
        <taxon>Euteleostomi</taxon>
        <taxon>Actinopterygii</taxon>
        <taxon>Neopterygii</taxon>
        <taxon>Teleostei</taxon>
        <taxon>Neoteleostei</taxon>
        <taxon>Acanthomorphata</taxon>
        <taxon>Carangaria</taxon>
        <taxon>Carangiformes</taxon>
        <taxon>Carangidae</taxon>
        <taxon>Seriola</taxon>
    </lineage>
</organism>
<feature type="domain" description="Fatty acid desaturase" evidence="15">
    <location>
        <begin position="13"/>
        <end position="111"/>
    </location>
</feature>
<evidence type="ECO:0000256" key="13">
    <source>
        <dbReference type="ARBA" id="ARBA00023136"/>
    </source>
</evidence>
<keyword evidence="13" id="KW-0472">Membrane</keyword>
<evidence type="ECO:0000256" key="5">
    <source>
        <dbReference type="ARBA" id="ARBA00022617"/>
    </source>
</evidence>
<dbReference type="Proteomes" id="UP000261360">
    <property type="component" value="Unplaced"/>
</dbReference>
<evidence type="ECO:0000256" key="14">
    <source>
        <dbReference type="ARBA" id="ARBA00023160"/>
    </source>
</evidence>
<evidence type="ECO:0000256" key="3">
    <source>
        <dbReference type="ARBA" id="ARBA00009295"/>
    </source>
</evidence>
<keyword evidence="4" id="KW-0444">Lipid biosynthesis</keyword>
<evidence type="ECO:0000256" key="10">
    <source>
        <dbReference type="ARBA" id="ARBA00023002"/>
    </source>
</evidence>
<accession>A0A3B4WXP5</accession>
<dbReference type="STRING" id="1841481.ENSSLDP00000009929"/>
<keyword evidence="14" id="KW-0275">Fatty acid biosynthesis</keyword>
<dbReference type="GO" id="GO:0006633">
    <property type="term" value="P:fatty acid biosynthetic process"/>
    <property type="evidence" value="ECO:0007669"/>
    <property type="project" value="UniProtKB-KW"/>
</dbReference>
<keyword evidence="5" id="KW-0349">Heme</keyword>
<proteinExistence type="inferred from homology"/>
<protein>
    <recommendedName>
        <fullName evidence="15">Fatty acid desaturase domain-containing protein</fullName>
    </recommendedName>
</protein>
<sequence length="133" mass="15452">MPMLAITDKSVGWVMLSHAVAGILHVQIVLSHWSMHTYEGRAYNGADDEWYVTTMRTTMNVATPPWLDWVHIGLQFQIEHHLFPRLPRHNLRLARDMVRERLFPLGVAYHEPGFFAGNLEMWRVLRSAAYAAR</sequence>
<dbReference type="GO" id="GO:0016717">
    <property type="term" value="F:oxidoreductase activity, acting on paired donors, with oxidation of a pair of donors resulting in the reduction of molecular oxygen to two molecules of water"/>
    <property type="evidence" value="ECO:0007669"/>
    <property type="project" value="TreeGrafter"/>
</dbReference>
<evidence type="ECO:0000256" key="1">
    <source>
        <dbReference type="ARBA" id="ARBA00004141"/>
    </source>
</evidence>
<evidence type="ECO:0000259" key="15">
    <source>
        <dbReference type="Pfam" id="PF00487"/>
    </source>
</evidence>
<evidence type="ECO:0000256" key="8">
    <source>
        <dbReference type="ARBA" id="ARBA00022832"/>
    </source>
</evidence>
<keyword evidence="10" id="KW-0560">Oxidoreductase</keyword>